<dbReference type="EMBL" id="FNDG01000001">
    <property type="protein sequence ID" value="SDG85650.1"/>
    <property type="molecule type" value="Genomic_DNA"/>
</dbReference>
<sequence>MSIWGLIGADAQLIDDLDPGPGWTRMEGERPSMDHLARADGTWQLSHDRLRSTAKERLNADFAIAMAALHEGWPDYEIQTWTVQAEEARQWTAAPPDAKPSVPFLSSLHAQREAMGWDGTLADLVERVIENTNAYTAATASLIGRRHVAERAIDGAEDPASIIWDFSLAGSYG</sequence>
<proteinExistence type="predicted"/>
<evidence type="ECO:0000313" key="1">
    <source>
        <dbReference type="EMBL" id="SDG85650.1"/>
    </source>
</evidence>
<name>A0A1G7XPT0_9GAMM</name>
<dbReference type="STRING" id="29435.SAMN05216588_101203"/>
<gene>
    <name evidence="1" type="ORF">SAMN05216588_101203</name>
</gene>
<accession>A0A1G7XPT0</accession>
<evidence type="ECO:0008006" key="3">
    <source>
        <dbReference type="Google" id="ProtNLM"/>
    </source>
</evidence>
<dbReference type="Proteomes" id="UP000198606">
    <property type="component" value="Unassembled WGS sequence"/>
</dbReference>
<reference evidence="1 2" key="1">
    <citation type="submission" date="2016-10" db="EMBL/GenBank/DDBJ databases">
        <authorList>
            <person name="de Groot N.N."/>
        </authorList>
    </citation>
    <scope>NUCLEOTIDE SEQUENCE [LARGE SCALE GENOMIC DNA]</scope>
    <source>
        <strain evidence="1 2">LMG 18387</strain>
    </source>
</reference>
<evidence type="ECO:0000313" key="2">
    <source>
        <dbReference type="Proteomes" id="UP000198606"/>
    </source>
</evidence>
<protein>
    <recommendedName>
        <fullName evidence="3">DUF4376 domain-containing protein</fullName>
    </recommendedName>
</protein>
<organism evidence="1 2">
    <name type="scientific">Phytopseudomonas flavescens</name>
    <dbReference type="NCBI Taxonomy" id="29435"/>
    <lineage>
        <taxon>Bacteria</taxon>
        <taxon>Pseudomonadati</taxon>
        <taxon>Pseudomonadota</taxon>
        <taxon>Gammaproteobacteria</taxon>
        <taxon>Pseudomonadales</taxon>
        <taxon>Pseudomonadaceae</taxon>
        <taxon>Phytopseudomonas</taxon>
    </lineage>
</organism>
<dbReference type="AlphaFoldDB" id="A0A1G7XPT0"/>